<keyword evidence="1" id="KW-0812">Transmembrane</keyword>
<keyword evidence="5" id="KW-1185">Reference proteome</keyword>
<reference evidence="4" key="1">
    <citation type="submission" date="2021-11" db="EMBL/GenBank/DDBJ databases">
        <title>Streptomyces corallinus and Kineosporia corallina sp. nov., two new coral-derived marine actinobacteria.</title>
        <authorList>
            <person name="Buangrab K."/>
            <person name="Sutthacheep M."/>
            <person name="Yeemin T."/>
            <person name="Harunari E."/>
            <person name="Igarashi Y."/>
            <person name="Sripreechasak P."/>
            <person name="Kanchanasin P."/>
            <person name="Tanasupawat S."/>
            <person name="Phongsopitanun W."/>
        </authorList>
    </citation>
    <scope>NUCLEOTIDE SEQUENCE</scope>
    <source>
        <strain evidence="4">JCM 31032</strain>
    </source>
</reference>
<dbReference type="Pfam" id="PF18184">
    <property type="entry name" value="SLATT_3"/>
    <property type="match status" value="1"/>
</dbReference>
<dbReference type="Proteomes" id="UP001138997">
    <property type="component" value="Unassembled WGS sequence"/>
</dbReference>
<dbReference type="Pfam" id="PF18181">
    <property type="entry name" value="SLATT_1"/>
    <property type="match status" value="1"/>
</dbReference>
<evidence type="ECO:0000259" key="2">
    <source>
        <dbReference type="Pfam" id="PF18181"/>
    </source>
</evidence>
<evidence type="ECO:0000256" key="1">
    <source>
        <dbReference type="SAM" id="Phobius"/>
    </source>
</evidence>
<sequence length="291" mass="31547">MTDEDLPECFKGADRASLAGQKLTLRYTALRLGGSLLAALGGAGSFAAGDVDLAAILILIGFLVAAGAELALWAQGPERLWYQGRALAESAKTLAWRYAVTADPFPADLPDQAARDLLRARIGDLWRQIPDVLVEMASGPMVTPKMQELREASFEQRRAAYVEGRTQEQAAWYRRKARHNLRRTQAARFGLLALEAFAVLFAALRLFAGWNFDAAGFVGALIAAGTAWMAIKQFGTLAASYAVAARELTLQADRLGEVEEAEWADTAADAEEAISREHTMWLASRSSTATV</sequence>
<dbReference type="AlphaFoldDB" id="A0A9X1NIK9"/>
<proteinExistence type="predicted"/>
<gene>
    <name evidence="4" type="ORF">LR394_26630</name>
</gene>
<feature type="domain" description="SMODS and SLOG-associating 2TM effector" evidence="3">
    <location>
        <begin position="7"/>
        <end position="158"/>
    </location>
</feature>
<evidence type="ECO:0000313" key="5">
    <source>
        <dbReference type="Proteomes" id="UP001138997"/>
    </source>
</evidence>
<dbReference type="RefSeq" id="WP_231447050.1">
    <property type="nucleotide sequence ID" value="NZ_JAJOMB010000016.1"/>
</dbReference>
<keyword evidence="1" id="KW-1133">Transmembrane helix</keyword>
<keyword evidence="1" id="KW-0472">Membrane</keyword>
<dbReference type="NCBIfam" id="NF033634">
    <property type="entry name" value="SLATT_1"/>
    <property type="match status" value="1"/>
</dbReference>
<dbReference type="InterPro" id="IPR041116">
    <property type="entry name" value="SLATT_3"/>
</dbReference>
<evidence type="ECO:0000313" key="4">
    <source>
        <dbReference type="EMBL" id="MCD5314489.1"/>
    </source>
</evidence>
<organism evidence="4 5">
    <name type="scientific">Kineosporia babensis</name>
    <dbReference type="NCBI Taxonomy" id="499548"/>
    <lineage>
        <taxon>Bacteria</taxon>
        <taxon>Bacillati</taxon>
        <taxon>Actinomycetota</taxon>
        <taxon>Actinomycetes</taxon>
        <taxon>Kineosporiales</taxon>
        <taxon>Kineosporiaceae</taxon>
        <taxon>Kineosporia</taxon>
    </lineage>
</organism>
<feature type="transmembrane region" description="Helical" evidence="1">
    <location>
        <begin position="54"/>
        <end position="74"/>
    </location>
</feature>
<feature type="transmembrane region" description="Helical" evidence="1">
    <location>
        <begin position="29"/>
        <end position="48"/>
    </location>
</feature>
<dbReference type="InterPro" id="IPR040884">
    <property type="entry name" value="SLATT_1"/>
</dbReference>
<dbReference type="EMBL" id="JAJOMB010000016">
    <property type="protein sequence ID" value="MCD5314489.1"/>
    <property type="molecule type" value="Genomic_DNA"/>
</dbReference>
<evidence type="ECO:0000259" key="3">
    <source>
        <dbReference type="Pfam" id="PF18184"/>
    </source>
</evidence>
<accession>A0A9X1NIK9</accession>
<name>A0A9X1NIK9_9ACTN</name>
<feature type="transmembrane region" description="Helical" evidence="1">
    <location>
        <begin position="186"/>
        <end position="208"/>
    </location>
</feature>
<feature type="transmembrane region" description="Helical" evidence="1">
    <location>
        <begin position="214"/>
        <end position="231"/>
    </location>
</feature>
<comment type="caution">
    <text evidence="4">The sequence shown here is derived from an EMBL/GenBank/DDBJ whole genome shotgun (WGS) entry which is preliminary data.</text>
</comment>
<protein>
    <submittedName>
        <fullName evidence="4">DUF4231 domain-containing protein</fullName>
    </submittedName>
</protein>
<dbReference type="NCBIfam" id="NF033610">
    <property type="entry name" value="SLATT_3"/>
    <property type="match status" value="1"/>
</dbReference>
<feature type="domain" description="SMODS and SLOG-associating 2TM effector" evidence="2">
    <location>
        <begin position="161"/>
        <end position="281"/>
    </location>
</feature>